<dbReference type="InterPro" id="IPR016024">
    <property type="entry name" value="ARM-type_fold"/>
</dbReference>
<evidence type="ECO:0000313" key="2">
    <source>
        <dbReference type="EMBL" id="UKJ88383.2"/>
    </source>
</evidence>
<reference evidence="2" key="1">
    <citation type="submission" date="2022-07" db="EMBL/GenBank/DDBJ databases">
        <title>Evaluation of T. orientalis genome assembly methods using nanopore sequencing and analysis of variation between genomes.</title>
        <authorList>
            <person name="Yam J."/>
            <person name="Micallef M.L."/>
            <person name="Liu M."/>
            <person name="Djordjevic S.P."/>
            <person name="Bogema D.R."/>
            <person name="Jenkins C."/>
        </authorList>
    </citation>
    <scope>NUCLEOTIDE SEQUENCE</scope>
    <source>
        <strain evidence="2">Fish Creek</strain>
    </source>
</reference>
<feature type="region of interest" description="Disordered" evidence="1">
    <location>
        <begin position="934"/>
        <end position="954"/>
    </location>
</feature>
<dbReference type="Proteomes" id="UP000244803">
    <property type="component" value="Chromosome 1"/>
</dbReference>
<sequence>MRISGSKKNSKKLDESFFHSLGNGVASYNDSELNKPIKSLNMSKKRLLLNDSENIGIMCKRKRKVDYSGNTPRRMTSKTILDVLMNRDNCLYEIDDTVLEEYCLLSTPTDRRYQKNMDKHTELNTADLSLISTTDHDSTQNEFDKIGCGESIQSANEETIDLDSEEVVYHDANESLNIETDVSIDHDMEETLERDIDDELVKCVMDKEYFERLESLPAVVPSEKGIKIFSDVLSPSIGNLTVDGSLKYKLFVLNVSIQILKEDKLNADDLFGTLLSVLKSSRGENGIFSESGRERSKEKELFVSILDNCIYIIRYLNLDELVELFKEFFSYCYSKYQVDIITLRAHGICKEIVRRLQVDRIQQILKYVAENVVYFNNNVYHNVCKVEATKEISKSQVEKMYNSTNEDINVEKRIEMKNELGNRIFVNVVTMLFERIFIGCVKDKEGTLISEVYESVLAREDEESYFVFKEVLKKFIDEAFYKETVEFENYKKFIQMLLANLEIVTQIFTPFLVLEMARVFMAYLNYEGAKSDVDNRVTKSNSRRLHSFKLLMVISTKIFGIYNEMWNALKIGGSNSKYFGNCCNIDGNLQPDTDDVEVFDGKEEGEMGRKFLMLKDYVINYVGYINIDSAHVEWSRMDTYVFYILLKHYCYEANVQKVDDLRLFIKIFKYLYNHNGSYKGDVEKMLKNINYSNVINYPYSPSMSQAIDNDVEGYSHGYNNSYGDMKIEEYILKVYICNGLYELHDGVLDSAVEVMSNTNEHGFLKLSIDFIAEITRSNQSHLLNANIRELLCSSMLDCNTYVRQQIINIYSNCILIINNRDKQQLSISGVKNRDNRKYREQMLKYIDRELLSMIVTCTNDVNYKIRLDSIKLFHCFLSVVGIKDYMDEVSAVAERSLDTNREQPQVKKALYNLLSSVFFKYAIETMDTISEFSSPKTDVNAGRPEGISSSDDTNGVSQCKQLISDDHLYLLGKLVKILLYKMESYKGIVNPIMTMMGYYESNQKVIEDPINWYYQINRTSRQHIASSMNNRGVIGGNSNGSSDNISGEVVKRNSIIKSNVKDKNSKEGLRIERSEEIVSYWLEKLLDLFLYKRAEGCNYYELAEILSVFKQFGEVHPRLFVKHLVYFTPYLRIINDTKLEVNQVNLIILINNLVIMVYKYLKTKKGDKRSIIGTAEEDENQKREVTKNRKTKLEQKNSQKQRVQDDNEKEEEEIFSELNSINNSIMPLVNYNSPILIRSIIHLMSHNNEECIKKIREESYKHLENVKKKLQSFEMKGRDHGKRDMCEDIKERRMRILSNNRMLVDVNMYKNGWQLGCVSEFNEVDSKVMKLFIEMFKLYTEIEVYNISGLFIECCCRYLSNIDNLYKVNHEEFKNMLNELYEYCNEDLRNRFGNLLLILYQLLTTYKSLSSNSEKLRNLQEKRLKDENGLDLNDSNRSSDVVIANSPTDRLVYDTHGKGLDSKTHEKKKQLLKVLYIVMQKYINVFTSKLTNYYNSKSGNTNEPDRENNKIYMDIIEMIVVNRMTSLQEMVPFVFAQLLSTDINVQRVAEQNLKLIIKQDVSVLLTRLNSCFEALLKEIVLQFYEQNYILGVLGKNTQTAVQSIFRIYVEVLERKRANIKMFLTSLLMQTNIINNQEVIESIKGIIMGKSDFNYSNIKVSNGVRRVGRIKRGRKRRRKGLLGGEKGLDGIGSGEMTDGITEVGERVGGVGSTLSNLVTKMKKTKGEERTECVVEYILNLYVNLICVVLDGITFKSKKDAIFAVARIKDVVEKNKVNIKYNKISTMAHTRLKKIARRIKGIYK</sequence>
<proteinExistence type="predicted"/>
<dbReference type="SUPFAM" id="SSF48371">
    <property type="entry name" value="ARM repeat"/>
    <property type="match status" value="1"/>
</dbReference>
<organism evidence="2 3">
    <name type="scientific">Theileria orientalis</name>
    <dbReference type="NCBI Taxonomy" id="68886"/>
    <lineage>
        <taxon>Eukaryota</taxon>
        <taxon>Sar</taxon>
        <taxon>Alveolata</taxon>
        <taxon>Apicomplexa</taxon>
        <taxon>Aconoidasida</taxon>
        <taxon>Piroplasmida</taxon>
        <taxon>Theileriidae</taxon>
        <taxon>Theileria</taxon>
    </lineage>
</organism>
<dbReference type="EMBL" id="CP056065">
    <property type="protein sequence ID" value="UKJ88383.2"/>
    <property type="molecule type" value="Genomic_DNA"/>
</dbReference>
<gene>
    <name evidence="2" type="ORF">MACJ_000827</name>
</gene>
<accession>A0A976M4R3</accession>
<feature type="region of interest" description="Disordered" evidence="1">
    <location>
        <begin position="1178"/>
        <end position="1209"/>
    </location>
</feature>
<evidence type="ECO:0000256" key="1">
    <source>
        <dbReference type="SAM" id="MobiDB-lite"/>
    </source>
</evidence>
<name>A0A976M4R3_THEOR</name>
<protein>
    <submittedName>
        <fullName evidence="2">Uncharacterized protein</fullName>
    </submittedName>
</protein>
<feature type="compositionally biased region" description="Basic and acidic residues" evidence="1">
    <location>
        <begin position="1180"/>
        <end position="1206"/>
    </location>
</feature>
<dbReference type="OrthoDB" id="365924at2759"/>
<evidence type="ECO:0000313" key="3">
    <source>
        <dbReference type="Proteomes" id="UP000244803"/>
    </source>
</evidence>